<dbReference type="GO" id="GO:0003677">
    <property type="term" value="F:DNA binding"/>
    <property type="evidence" value="ECO:0007669"/>
    <property type="project" value="UniProtKB-KW"/>
</dbReference>
<dbReference type="InterPro" id="IPR039425">
    <property type="entry name" value="RNA_pol_sigma-70-like"/>
</dbReference>
<dbReference type="PANTHER" id="PTHR43133:SF50">
    <property type="entry name" value="ECF RNA POLYMERASE SIGMA FACTOR SIGM"/>
    <property type="match status" value="1"/>
</dbReference>
<protein>
    <submittedName>
        <fullName evidence="8">RNA polymerase, sigma subunit, ECF family</fullName>
    </submittedName>
</protein>
<feature type="domain" description="RNA polymerase sigma-70 region 2" evidence="6">
    <location>
        <begin position="27"/>
        <end position="93"/>
    </location>
</feature>
<evidence type="ECO:0000256" key="4">
    <source>
        <dbReference type="ARBA" id="ARBA00023125"/>
    </source>
</evidence>
<keyword evidence="2" id="KW-0805">Transcription regulation</keyword>
<dbReference type="AlphaFoldDB" id="A0A1G7LPR2"/>
<dbReference type="InterPro" id="IPR013249">
    <property type="entry name" value="RNA_pol_sigma70_r4_t2"/>
</dbReference>
<keyword evidence="4" id="KW-0238">DNA-binding</keyword>
<dbReference type="STRING" id="366584.SAMN05216377_105148"/>
<accession>A0A1G7LPR2</accession>
<dbReference type="PANTHER" id="PTHR43133">
    <property type="entry name" value="RNA POLYMERASE ECF-TYPE SIGMA FACTO"/>
    <property type="match status" value="1"/>
</dbReference>
<evidence type="ECO:0000256" key="5">
    <source>
        <dbReference type="ARBA" id="ARBA00023163"/>
    </source>
</evidence>
<dbReference type="InterPro" id="IPR013325">
    <property type="entry name" value="RNA_pol_sigma_r2"/>
</dbReference>
<evidence type="ECO:0000256" key="3">
    <source>
        <dbReference type="ARBA" id="ARBA00023082"/>
    </source>
</evidence>
<evidence type="ECO:0000256" key="1">
    <source>
        <dbReference type="ARBA" id="ARBA00010641"/>
    </source>
</evidence>
<keyword evidence="5" id="KW-0804">Transcription</keyword>
<name>A0A1G7LPR2_PSEOR</name>
<dbReference type="InterPro" id="IPR014284">
    <property type="entry name" value="RNA_pol_sigma-70_dom"/>
</dbReference>
<dbReference type="Pfam" id="PF04542">
    <property type="entry name" value="Sigma70_r2"/>
    <property type="match status" value="1"/>
</dbReference>
<dbReference type="RefSeq" id="WP_237194873.1">
    <property type="nucleotide sequence ID" value="NZ_FNBE01000005.1"/>
</dbReference>
<dbReference type="InterPro" id="IPR013324">
    <property type="entry name" value="RNA_pol_sigma_r3/r4-like"/>
</dbReference>
<dbReference type="Pfam" id="PF08281">
    <property type="entry name" value="Sigma70_r4_2"/>
    <property type="match status" value="1"/>
</dbReference>
<dbReference type="SUPFAM" id="SSF88946">
    <property type="entry name" value="Sigma2 domain of RNA polymerase sigma factors"/>
    <property type="match status" value="1"/>
</dbReference>
<evidence type="ECO:0000259" key="7">
    <source>
        <dbReference type="Pfam" id="PF08281"/>
    </source>
</evidence>
<dbReference type="EMBL" id="FNBE01000005">
    <property type="protein sequence ID" value="SDF51518.1"/>
    <property type="molecule type" value="Genomic_DNA"/>
</dbReference>
<dbReference type="GO" id="GO:0006352">
    <property type="term" value="P:DNA-templated transcription initiation"/>
    <property type="evidence" value="ECO:0007669"/>
    <property type="project" value="InterPro"/>
</dbReference>
<proteinExistence type="inferred from homology"/>
<evidence type="ECO:0000313" key="9">
    <source>
        <dbReference type="Proteomes" id="UP000198967"/>
    </source>
</evidence>
<keyword evidence="9" id="KW-1185">Reference proteome</keyword>
<dbReference type="Gene3D" id="1.10.1740.10">
    <property type="match status" value="1"/>
</dbReference>
<reference evidence="8 9" key="1">
    <citation type="submission" date="2016-10" db="EMBL/GenBank/DDBJ databases">
        <authorList>
            <person name="de Groot N.N."/>
        </authorList>
    </citation>
    <scope>NUCLEOTIDE SEQUENCE [LARGE SCALE GENOMIC DNA]</scope>
    <source>
        <strain evidence="8 9">CGMCC 4.3143</strain>
    </source>
</reference>
<dbReference type="Gene3D" id="1.10.10.10">
    <property type="entry name" value="Winged helix-like DNA-binding domain superfamily/Winged helix DNA-binding domain"/>
    <property type="match status" value="1"/>
</dbReference>
<evidence type="ECO:0000259" key="6">
    <source>
        <dbReference type="Pfam" id="PF04542"/>
    </source>
</evidence>
<dbReference type="CDD" id="cd06171">
    <property type="entry name" value="Sigma70_r4"/>
    <property type="match status" value="1"/>
</dbReference>
<dbReference type="NCBIfam" id="NF007225">
    <property type="entry name" value="PRK09643.1"/>
    <property type="match status" value="1"/>
</dbReference>
<evidence type="ECO:0000256" key="2">
    <source>
        <dbReference type="ARBA" id="ARBA00023015"/>
    </source>
</evidence>
<keyword evidence="3" id="KW-0731">Sigma factor</keyword>
<gene>
    <name evidence="8" type="ORF">SAMN05216377_105148</name>
</gene>
<comment type="similarity">
    <text evidence="1">Belongs to the sigma-70 factor family. ECF subfamily.</text>
</comment>
<dbReference type="Proteomes" id="UP000198967">
    <property type="component" value="Unassembled WGS sequence"/>
</dbReference>
<dbReference type="InterPro" id="IPR007627">
    <property type="entry name" value="RNA_pol_sigma70_r2"/>
</dbReference>
<evidence type="ECO:0000313" key="8">
    <source>
        <dbReference type="EMBL" id="SDF51518.1"/>
    </source>
</evidence>
<dbReference type="InterPro" id="IPR036388">
    <property type="entry name" value="WH-like_DNA-bd_sf"/>
</dbReference>
<dbReference type="SUPFAM" id="SSF88659">
    <property type="entry name" value="Sigma3 and sigma4 domains of RNA polymerase sigma factors"/>
    <property type="match status" value="1"/>
</dbReference>
<sequence>MPLLDARSDRQLLAAHRAGERGAFDELVRRHGDRLWSVALRVVRDPDDAADVVQEALVAAYRRASSYRGQAEVGTWLHQIVVHKCVDRIRHDRARPGLVGRRHHVLPAPDDPADRAMTRLAVVDALAELPVEQRLAVVLVDVEGYPVAEAARILEVPVGTVKSRCARGRLRLAGLLGHLREGG</sequence>
<dbReference type="NCBIfam" id="TIGR02937">
    <property type="entry name" value="sigma70-ECF"/>
    <property type="match status" value="1"/>
</dbReference>
<organism evidence="8 9">
    <name type="scientific">Pseudonocardia oroxyli</name>
    <dbReference type="NCBI Taxonomy" id="366584"/>
    <lineage>
        <taxon>Bacteria</taxon>
        <taxon>Bacillati</taxon>
        <taxon>Actinomycetota</taxon>
        <taxon>Actinomycetes</taxon>
        <taxon>Pseudonocardiales</taxon>
        <taxon>Pseudonocardiaceae</taxon>
        <taxon>Pseudonocardia</taxon>
    </lineage>
</organism>
<feature type="domain" description="RNA polymerase sigma factor 70 region 4 type 2" evidence="7">
    <location>
        <begin position="120"/>
        <end position="172"/>
    </location>
</feature>
<dbReference type="GO" id="GO:0016987">
    <property type="term" value="F:sigma factor activity"/>
    <property type="evidence" value="ECO:0007669"/>
    <property type="project" value="UniProtKB-KW"/>
</dbReference>